<feature type="binding site" evidence="11">
    <location>
        <position position="292"/>
    </location>
    <ligand>
        <name>L-glutamine</name>
        <dbReference type="ChEBI" id="CHEBI:58359"/>
    </ligand>
</feature>
<dbReference type="FunFam" id="3.50.30.20:FF:000001">
    <property type="entry name" value="Carbamoyl-phosphate synthase small chain"/>
    <property type="match status" value="1"/>
</dbReference>
<dbReference type="AlphaFoldDB" id="A0A120JTT9"/>
<dbReference type="SUPFAM" id="SSF52317">
    <property type="entry name" value="Class I glutamine amidotransferase-like"/>
    <property type="match status" value="1"/>
</dbReference>
<dbReference type="UniPathway" id="UPA00070">
    <property type="reaction ID" value="UER00115"/>
</dbReference>
<dbReference type="HAMAP" id="MF_01209">
    <property type="entry name" value="CPSase_S_chain"/>
    <property type="match status" value="1"/>
</dbReference>
<feature type="domain" description="Carbamoyl-phosphate synthase small subunit N-terminal" evidence="12">
    <location>
        <begin position="2"/>
        <end position="132"/>
    </location>
</feature>
<comment type="similarity">
    <text evidence="3 11">Belongs to the CarA family.</text>
</comment>
<dbReference type="InterPro" id="IPR002474">
    <property type="entry name" value="CarbamoylP_synth_ssu_N"/>
</dbReference>
<comment type="function">
    <text evidence="11">Small subunit of the glutamine-dependent carbamoyl phosphate synthetase (CPSase). CPSase catalyzes the formation of carbamoyl phosphate from the ammonia moiety of glutamine, carbonate, and phosphate donated by ATP, constituting the first step of 2 biosynthetic pathways, one leading to arginine and/or urea and the other to pyrimidine nucleotides. The small subunit (glutamine amidotransferase) binds and cleaves glutamine to supply the large subunit with the substrate ammonia.</text>
</comment>
<dbReference type="PROSITE" id="PS51273">
    <property type="entry name" value="GATASE_TYPE_1"/>
    <property type="match status" value="1"/>
</dbReference>
<dbReference type="GO" id="GO:0044205">
    <property type="term" value="P:'de novo' UMP biosynthetic process"/>
    <property type="evidence" value="ECO:0007669"/>
    <property type="project" value="UniProtKB-UniRule"/>
</dbReference>
<dbReference type="PRINTS" id="PR00097">
    <property type="entry name" value="ANTSNTHASEII"/>
</dbReference>
<dbReference type="PRINTS" id="PR00099">
    <property type="entry name" value="CPSGATASE"/>
</dbReference>
<feature type="binding site" evidence="11">
    <location>
        <position position="291"/>
    </location>
    <ligand>
        <name>L-glutamine</name>
        <dbReference type="ChEBI" id="CHEBI:58359"/>
    </ligand>
</feature>
<dbReference type="GO" id="GO:0004088">
    <property type="term" value="F:carbamoyl-phosphate synthase (glutamine-hydrolyzing) activity"/>
    <property type="evidence" value="ECO:0007669"/>
    <property type="project" value="UniProtKB-UniRule"/>
</dbReference>
<feature type="binding site" evidence="11">
    <location>
        <position position="222"/>
    </location>
    <ligand>
        <name>L-glutamine</name>
        <dbReference type="ChEBI" id="CHEBI:58359"/>
    </ligand>
</feature>
<evidence type="ECO:0000256" key="3">
    <source>
        <dbReference type="ARBA" id="ARBA00007800"/>
    </source>
</evidence>
<dbReference type="GO" id="GO:0006207">
    <property type="term" value="P:'de novo' pyrimidine nucleobase biosynthetic process"/>
    <property type="evidence" value="ECO:0007669"/>
    <property type="project" value="InterPro"/>
</dbReference>
<evidence type="ECO:0000256" key="7">
    <source>
        <dbReference type="ARBA" id="ARBA00022962"/>
    </source>
</evidence>
<name>A0A120JTT9_9FIRM</name>
<evidence type="ECO:0000259" key="12">
    <source>
        <dbReference type="SMART" id="SM01097"/>
    </source>
</evidence>
<comment type="catalytic activity">
    <reaction evidence="10 11">
        <text>L-glutamine + H2O = L-glutamate + NH4(+)</text>
        <dbReference type="Rhea" id="RHEA:15889"/>
        <dbReference type="ChEBI" id="CHEBI:15377"/>
        <dbReference type="ChEBI" id="CHEBI:28938"/>
        <dbReference type="ChEBI" id="CHEBI:29985"/>
        <dbReference type="ChEBI" id="CHEBI:58359"/>
    </reaction>
</comment>
<dbReference type="CDD" id="cd01744">
    <property type="entry name" value="GATase1_CPSase"/>
    <property type="match status" value="1"/>
</dbReference>
<keyword evidence="14" id="KW-1185">Reference proteome</keyword>
<accession>A0A120JTT9</accession>
<comment type="pathway">
    <text evidence="2 11">Amino-acid biosynthesis; L-arginine biosynthesis; carbamoyl phosphate from bicarbonate: step 1/1.</text>
</comment>
<protein>
    <recommendedName>
        <fullName evidence="11">Carbamoyl phosphate synthase small chain</fullName>
        <ecNumber evidence="11">6.3.5.5</ecNumber>
    </recommendedName>
    <alternativeName>
        <fullName evidence="11">Carbamoyl phosphate synthetase glutamine chain</fullName>
    </alternativeName>
</protein>
<dbReference type="KEGG" id="erl:AOC36_07775"/>
<keyword evidence="6 11" id="KW-0067">ATP-binding</keyword>
<dbReference type="Pfam" id="PF00988">
    <property type="entry name" value="CPSase_sm_chain"/>
    <property type="match status" value="1"/>
</dbReference>
<keyword evidence="11" id="KW-0055">Arginine biosynthesis</keyword>
<dbReference type="NCBIfam" id="NF009475">
    <property type="entry name" value="PRK12838.1"/>
    <property type="match status" value="1"/>
</dbReference>
<dbReference type="InterPro" id="IPR050472">
    <property type="entry name" value="Anth_synth/Amidotransfase"/>
</dbReference>
<dbReference type="InterPro" id="IPR035686">
    <property type="entry name" value="CPSase_GATase1"/>
</dbReference>
<dbReference type="STRING" id="1514105.AOC36_07775"/>
<dbReference type="PRINTS" id="PR00096">
    <property type="entry name" value="GATASE"/>
</dbReference>
<evidence type="ECO:0000313" key="13">
    <source>
        <dbReference type="EMBL" id="AMC93885.1"/>
    </source>
</evidence>
<evidence type="ECO:0000256" key="11">
    <source>
        <dbReference type="HAMAP-Rule" id="MF_01209"/>
    </source>
</evidence>
<dbReference type="EMBL" id="CP013213">
    <property type="protein sequence ID" value="AMC93885.1"/>
    <property type="molecule type" value="Genomic_DNA"/>
</dbReference>
<evidence type="ECO:0000256" key="6">
    <source>
        <dbReference type="ARBA" id="ARBA00022840"/>
    </source>
</evidence>
<gene>
    <name evidence="11" type="primary">carA</name>
    <name evidence="13" type="ORF">AOC36_07775</name>
</gene>
<feature type="binding site" evidence="11">
    <location>
        <position position="289"/>
    </location>
    <ligand>
        <name>L-glutamine</name>
        <dbReference type="ChEBI" id="CHEBI:58359"/>
    </ligand>
</feature>
<dbReference type="PANTHER" id="PTHR43418">
    <property type="entry name" value="MULTIFUNCTIONAL TRYPTOPHAN BIOSYNTHESIS PROTEIN-RELATED"/>
    <property type="match status" value="1"/>
</dbReference>
<evidence type="ECO:0000256" key="8">
    <source>
        <dbReference type="ARBA" id="ARBA00022975"/>
    </source>
</evidence>
<dbReference type="InterPro" id="IPR006274">
    <property type="entry name" value="CarbamoylP_synth_ssu"/>
</dbReference>
<keyword evidence="5 11" id="KW-0547">Nucleotide-binding</keyword>
<evidence type="ECO:0000256" key="1">
    <source>
        <dbReference type="ARBA" id="ARBA00004812"/>
    </source>
</evidence>
<dbReference type="RefSeq" id="WP_067633094.1">
    <property type="nucleotide sequence ID" value="NZ_CP013213.1"/>
</dbReference>
<feature type="active site" evidence="11">
    <location>
        <position position="334"/>
    </location>
</feature>
<dbReference type="Proteomes" id="UP000063781">
    <property type="component" value="Chromosome"/>
</dbReference>
<evidence type="ECO:0000313" key="14">
    <source>
        <dbReference type="Proteomes" id="UP000063781"/>
    </source>
</evidence>
<dbReference type="Gene3D" id="3.50.30.20">
    <property type="entry name" value="Carbamoyl-phosphate synthase small subunit, N-terminal domain"/>
    <property type="match status" value="1"/>
</dbReference>
<comment type="subunit">
    <text evidence="11">Composed of two chains; the small (or glutamine) chain promotes the hydrolysis of glutamine to ammonia, which is used by the large (or ammonia) chain to synthesize carbamoyl phosphate. Tetramer of heterodimers (alpha,beta)4.</text>
</comment>
<dbReference type="SMART" id="SM01097">
    <property type="entry name" value="CPSase_sm_chain"/>
    <property type="match status" value="1"/>
</dbReference>
<dbReference type="NCBIfam" id="TIGR01368">
    <property type="entry name" value="CPSaseIIsmall"/>
    <property type="match status" value="1"/>
</dbReference>
<dbReference type="GO" id="GO:0006526">
    <property type="term" value="P:L-arginine biosynthetic process"/>
    <property type="evidence" value="ECO:0007669"/>
    <property type="project" value="UniProtKB-UniRule"/>
</dbReference>
<feature type="region of interest" description="CPSase" evidence="11">
    <location>
        <begin position="1"/>
        <end position="171"/>
    </location>
</feature>
<dbReference type="Gene3D" id="3.40.50.880">
    <property type="match status" value="1"/>
</dbReference>
<feature type="binding site" evidence="11">
    <location>
        <position position="46"/>
    </location>
    <ligand>
        <name>L-glutamine</name>
        <dbReference type="ChEBI" id="CHEBI:58359"/>
    </ligand>
</feature>
<dbReference type="InterPro" id="IPR017926">
    <property type="entry name" value="GATASE"/>
</dbReference>
<dbReference type="GO" id="GO:0005524">
    <property type="term" value="F:ATP binding"/>
    <property type="evidence" value="ECO:0007669"/>
    <property type="project" value="UniProtKB-UniRule"/>
</dbReference>
<evidence type="ECO:0000256" key="4">
    <source>
        <dbReference type="ARBA" id="ARBA00022598"/>
    </source>
</evidence>
<dbReference type="GO" id="GO:0004359">
    <property type="term" value="F:glutaminase activity"/>
    <property type="evidence" value="ECO:0007669"/>
    <property type="project" value="RHEA"/>
</dbReference>
<dbReference type="PANTHER" id="PTHR43418:SF7">
    <property type="entry name" value="CARBAMOYL-PHOSPHATE SYNTHASE SMALL CHAIN"/>
    <property type="match status" value="1"/>
</dbReference>
<sequence length="367" mass="40833">MNRRFLICEDGTQFIGEGFGHSDTIIGELVFSTGMSGYQETLTDLSFQNQIVTFTYPLIGNAGINRDDDESLLPGCLGMICRDYAKKGSNWRSVMSLDEYLKQKGIVGLSGIDTRKLVRKLRTLGVMKAMIIDEDQITGDELKRVKAYEAPRDIIAQVSTASAYPNPNSGHKVVVIDYGLKHSILRELSKRQCDVTVVPYNTSAQTILNLRPDGVMLTNGPGDPKDMEDAVKEIQGLVGKLPIFGICMGHQLLSKAYGCDTFKMKFGHRGFNHPVREIASGSIMFTSQNHGYAVDEASVDQTQLMITHKEINDLSVEGIRHRHHPSFSVQFHPDAAPGPHDASALFDDFIELMDRFKETKTCQKEQI</sequence>
<feature type="binding site" evidence="11">
    <location>
        <position position="251"/>
    </location>
    <ligand>
        <name>L-glutamine</name>
        <dbReference type="ChEBI" id="CHEBI:58359"/>
    </ligand>
</feature>
<reference evidence="13 14" key="1">
    <citation type="submission" date="2015-10" db="EMBL/GenBank/DDBJ databases">
        <title>Erysipelothrix larvae sp. LV19 isolated from the larval gut of the rhinoceros beetle, Trypoxylus dichotomus.</title>
        <authorList>
            <person name="Lim S."/>
            <person name="Kim B.-C."/>
        </authorList>
    </citation>
    <scope>NUCLEOTIDE SEQUENCE [LARGE SCALE GENOMIC DNA]</scope>
    <source>
        <strain evidence="13 14">LV19</strain>
    </source>
</reference>
<keyword evidence="11" id="KW-0028">Amino-acid biosynthesis</keyword>
<evidence type="ECO:0000256" key="2">
    <source>
        <dbReference type="ARBA" id="ARBA00005077"/>
    </source>
</evidence>
<organism evidence="13 14">
    <name type="scientific">Erysipelothrix larvae</name>
    <dbReference type="NCBI Taxonomy" id="1514105"/>
    <lineage>
        <taxon>Bacteria</taxon>
        <taxon>Bacillati</taxon>
        <taxon>Bacillota</taxon>
        <taxon>Erysipelotrichia</taxon>
        <taxon>Erysipelotrichales</taxon>
        <taxon>Erysipelotrichaceae</taxon>
        <taxon>Erysipelothrix</taxon>
    </lineage>
</organism>
<keyword evidence="4 11" id="KW-0436">Ligase</keyword>
<comment type="catalytic activity">
    <reaction evidence="9 11">
        <text>hydrogencarbonate + L-glutamine + 2 ATP + H2O = carbamoyl phosphate + L-glutamate + 2 ADP + phosphate + 2 H(+)</text>
        <dbReference type="Rhea" id="RHEA:18633"/>
        <dbReference type="ChEBI" id="CHEBI:15377"/>
        <dbReference type="ChEBI" id="CHEBI:15378"/>
        <dbReference type="ChEBI" id="CHEBI:17544"/>
        <dbReference type="ChEBI" id="CHEBI:29985"/>
        <dbReference type="ChEBI" id="CHEBI:30616"/>
        <dbReference type="ChEBI" id="CHEBI:43474"/>
        <dbReference type="ChEBI" id="CHEBI:58228"/>
        <dbReference type="ChEBI" id="CHEBI:58359"/>
        <dbReference type="ChEBI" id="CHEBI:456216"/>
        <dbReference type="EC" id="6.3.5.5"/>
    </reaction>
</comment>
<evidence type="ECO:0000256" key="5">
    <source>
        <dbReference type="ARBA" id="ARBA00022741"/>
    </source>
</evidence>
<dbReference type="FunFam" id="3.40.50.880:FF:000029">
    <property type="entry name" value="Carbamoyl-phosphate synthase small chain"/>
    <property type="match status" value="1"/>
</dbReference>
<dbReference type="InterPro" id="IPR036480">
    <property type="entry name" value="CarbP_synth_ssu_N_sf"/>
</dbReference>
<proteinExistence type="inferred from homology"/>
<dbReference type="OrthoDB" id="9804328at2"/>
<feature type="active site" evidence="11">
    <location>
        <position position="332"/>
    </location>
</feature>
<feature type="binding site" evidence="11">
    <location>
        <position position="248"/>
    </location>
    <ligand>
        <name>L-glutamine</name>
        <dbReference type="ChEBI" id="CHEBI:58359"/>
    </ligand>
</feature>
<keyword evidence="8 11" id="KW-0665">Pyrimidine biosynthesis</keyword>
<dbReference type="UniPathway" id="UPA00068">
    <property type="reaction ID" value="UER00171"/>
</dbReference>
<dbReference type="InterPro" id="IPR029062">
    <property type="entry name" value="Class_I_gatase-like"/>
</dbReference>
<dbReference type="EC" id="6.3.5.5" evidence="11"/>
<comment type="pathway">
    <text evidence="1 11">Pyrimidine metabolism; UMP biosynthesis via de novo pathway; (S)-dihydroorotate from bicarbonate: step 1/3.</text>
</comment>
<feature type="active site" description="Nucleophile" evidence="11">
    <location>
        <position position="247"/>
    </location>
</feature>
<evidence type="ECO:0000256" key="10">
    <source>
        <dbReference type="ARBA" id="ARBA00049285"/>
    </source>
</evidence>
<feature type="binding site" evidence="11">
    <location>
        <position position="220"/>
    </location>
    <ligand>
        <name>L-glutamine</name>
        <dbReference type="ChEBI" id="CHEBI:58359"/>
    </ligand>
</feature>
<keyword evidence="7 11" id="KW-0315">Glutamine amidotransferase</keyword>
<dbReference type="Pfam" id="PF00117">
    <property type="entry name" value="GATase"/>
    <property type="match status" value="1"/>
</dbReference>
<dbReference type="GO" id="GO:0006541">
    <property type="term" value="P:glutamine metabolic process"/>
    <property type="evidence" value="ECO:0007669"/>
    <property type="project" value="InterPro"/>
</dbReference>
<dbReference type="SUPFAM" id="SSF52021">
    <property type="entry name" value="Carbamoyl phosphate synthetase, small subunit N-terminal domain"/>
    <property type="match status" value="1"/>
</dbReference>
<evidence type="ECO:0000256" key="9">
    <source>
        <dbReference type="ARBA" id="ARBA00048816"/>
    </source>
</evidence>